<evidence type="ECO:0000259" key="2">
    <source>
        <dbReference type="SMART" id="SM00043"/>
    </source>
</evidence>
<protein>
    <submittedName>
        <fullName evidence="3">Putative secreted protein</fullName>
    </submittedName>
</protein>
<keyword evidence="1" id="KW-0732">Signal</keyword>
<dbReference type="GO" id="GO:0004869">
    <property type="term" value="F:cysteine-type endopeptidase inhibitor activity"/>
    <property type="evidence" value="ECO:0007669"/>
    <property type="project" value="InterPro"/>
</dbReference>
<evidence type="ECO:0000313" key="3">
    <source>
        <dbReference type="EMBL" id="JAW14522.1"/>
    </source>
</evidence>
<dbReference type="InterPro" id="IPR000010">
    <property type="entry name" value="Cystatin_dom"/>
</dbReference>
<dbReference type="Gene3D" id="3.10.450.10">
    <property type="match status" value="1"/>
</dbReference>
<reference evidence="3" key="1">
    <citation type="journal article" date="2018" name="PLoS Negl. Trop. Dis.">
        <title>An insight into the salivary gland and fat body transcriptome of Panstrongylus lignarius (Hemiptera: Heteroptera), the main vector of Chagas disease in Peru.</title>
        <authorList>
            <person name="Nevoa J.C."/>
            <person name="Mendes M.T."/>
            <person name="da Silva M.V."/>
            <person name="Soares S.C."/>
            <person name="Oliveira C.J.F."/>
            <person name="Ribeiro J.M.C."/>
        </authorList>
    </citation>
    <scope>NUCLEOTIDE SEQUENCE</scope>
</reference>
<feature type="signal peptide" evidence="1">
    <location>
        <begin position="1"/>
        <end position="24"/>
    </location>
</feature>
<feature type="chain" id="PRO_5012781839" evidence="1">
    <location>
        <begin position="25"/>
        <end position="115"/>
    </location>
</feature>
<dbReference type="SUPFAM" id="SSF54403">
    <property type="entry name" value="Cystatin/monellin"/>
    <property type="match status" value="1"/>
</dbReference>
<feature type="domain" description="Cystatin" evidence="2">
    <location>
        <begin position="26"/>
        <end position="113"/>
    </location>
</feature>
<dbReference type="SMART" id="SM00043">
    <property type="entry name" value="CY"/>
    <property type="match status" value="1"/>
</dbReference>
<dbReference type="AlphaFoldDB" id="A0A224Y0N5"/>
<accession>A0A224Y0N5</accession>
<proteinExistence type="predicted"/>
<evidence type="ECO:0000256" key="1">
    <source>
        <dbReference type="SAM" id="SignalP"/>
    </source>
</evidence>
<dbReference type="InterPro" id="IPR046350">
    <property type="entry name" value="Cystatin_sf"/>
</dbReference>
<dbReference type="EMBL" id="GFTR01001904">
    <property type="protein sequence ID" value="JAW14522.1"/>
    <property type="molecule type" value="Transcribed_RNA"/>
</dbReference>
<dbReference type="Pfam" id="PF00031">
    <property type="entry name" value="Cystatin"/>
    <property type="match status" value="1"/>
</dbReference>
<dbReference type="CDD" id="cd00042">
    <property type="entry name" value="CY"/>
    <property type="match status" value="1"/>
</dbReference>
<sequence length="115" mass="13048">MGTVTFLTFQLLGVLFLLNCFAEAKICAGCVQDADPNSPEIKKQLVGVLAAENEDYDIIRVIRAKTQVVSGIRYIVDFEVKDRQTNKVKFCNTSFVCQPWRFQLPVVQQFSCHDK</sequence>
<name>A0A224Y0N5_9HEMI</name>
<organism evidence="3">
    <name type="scientific">Panstrongylus lignarius</name>
    <dbReference type="NCBI Taxonomy" id="156445"/>
    <lineage>
        <taxon>Eukaryota</taxon>
        <taxon>Metazoa</taxon>
        <taxon>Ecdysozoa</taxon>
        <taxon>Arthropoda</taxon>
        <taxon>Hexapoda</taxon>
        <taxon>Insecta</taxon>
        <taxon>Pterygota</taxon>
        <taxon>Neoptera</taxon>
        <taxon>Paraneoptera</taxon>
        <taxon>Hemiptera</taxon>
        <taxon>Heteroptera</taxon>
        <taxon>Panheteroptera</taxon>
        <taxon>Cimicomorpha</taxon>
        <taxon>Reduviidae</taxon>
        <taxon>Triatominae</taxon>
        <taxon>Panstrongylus</taxon>
    </lineage>
</organism>